<protein>
    <submittedName>
        <fullName evidence="3">Si:dkey-266m15.5</fullName>
    </submittedName>
</protein>
<accession>A0A3B3SU03</accession>
<dbReference type="Proteomes" id="UP000261540">
    <property type="component" value="Unplaced"/>
</dbReference>
<evidence type="ECO:0000256" key="2">
    <source>
        <dbReference type="SAM" id="Phobius"/>
    </source>
</evidence>
<reference evidence="3" key="1">
    <citation type="submission" date="2025-08" db="UniProtKB">
        <authorList>
            <consortium name="Ensembl"/>
        </authorList>
    </citation>
    <scope>IDENTIFICATION</scope>
</reference>
<dbReference type="Gene3D" id="1.20.140.30">
    <property type="entry name" value="MOB kinase activator"/>
    <property type="match status" value="1"/>
</dbReference>
<feature type="binding site" evidence="1">
    <location>
        <position position="80"/>
    </location>
    <ligand>
        <name>Zn(2+)</name>
        <dbReference type="ChEBI" id="CHEBI:29105"/>
    </ligand>
</feature>
<dbReference type="SUPFAM" id="SSF101152">
    <property type="entry name" value="Mob1/phocein"/>
    <property type="match status" value="1"/>
</dbReference>
<evidence type="ECO:0000313" key="4">
    <source>
        <dbReference type="Proteomes" id="UP000261540"/>
    </source>
</evidence>
<keyword evidence="2" id="KW-1133">Transmembrane helix</keyword>
<name>A0A3B3SU03_9TELE</name>
<reference evidence="3" key="2">
    <citation type="submission" date="2025-09" db="UniProtKB">
        <authorList>
            <consortium name="Ensembl"/>
        </authorList>
    </citation>
    <scope>IDENTIFICATION</scope>
</reference>
<dbReference type="AlphaFoldDB" id="A0A3B3SU03"/>
<dbReference type="PANTHER" id="PTHR22599">
    <property type="entry name" value="MPS ONE BINDER KINASE ACTIVATOR-LIKE MOB"/>
    <property type="match status" value="1"/>
</dbReference>
<keyword evidence="1" id="KW-0862">Zinc</keyword>
<evidence type="ECO:0000313" key="3">
    <source>
        <dbReference type="Ensembl" id="ENSPKIP00000034217.1"/>
    </source>
</evidence>
<dbReference type="InterPro" id="IPR036703">
    <property type="entry name" value="MOB_kinase_act_sf"/>
</dbReference>
<dbReference type="Pfam" id="PF03637">
    <property type="entry name" value="Mob1_phocein"/>
    <property type="match status" value="1"/>
</dbReference>
<organism evidence="3 4">
    <name type="scientific">Paramormyrops kingsleyae</name>
    <dbReference type="NCBI Taxonomy" id="1676925"/>
    <lineage>
        <taxon>Eukaryota</taxon>
        <taxon>Metazoa</taxon>
        <taxon>Chordata</taxon>
        <taxon>Craniata</taxon>
        <taxon>Vertebrata</taxon>
        <taxon>Euteleostomi</taxon>
        <taxon>Actinopterygii</taxon>
        <taxon>Neopterygii</taxon>
        <taxon>Teleostei</taxon>
        <taxon>Osteoglossocephala</taxon>
        <taxon>Osteoglossomorpha</taxon>
        <taxon>Osteoglossiformes</taxon>
        <taxon>Mormyridae</taxon>
        <taxon>Paramormyrops</taxon>
    </lineage>
</organism>
<feature type="binding site" evidence="1">
    <location>
        <position position="148"/>
    </location>
    <ligand>
        <name>Zn(2+)</name>
        <dbReference type="ChEBI" id="CHEBI:29105"/>
    </ligand>
</feature>
<dbReference type="GeneTree" id="ENSGT01120000271909"/>
<feature type="transmembrane region" description="Helical" evidence="2">
    <location>
        <begin position="125"/>
        <end position="146"/>
    </location>
</feature>
<feature type="binding site" evidence="1">
    <location>
        <position position="143"/>
    </location>
    <ligand>
        <name>Zn(2+)</name>
        <dbReference type="ChEBI" id="CHEBI:29105"/>
    </ligand>
</feature>
<proteinExistence type="predicted"/>
<keyword evidence="2" id="KW-0812">Transmembrane</keyword>
<sequence>MPSLPRRKMSLKAAPPLGQKPYLLDAYTAESLCPVDMRSLCTLPDGVDKAEWIASHTVAFFQLINLLSSALSEFCTTRTCPTASGPDEDGKKISCSAPLYTGYIMCYIQELLADQEVFPSKSGVVLLNVGSVIFLYLFHMLAHLYWAHFQHIAALEMQPHLNTVFTHFTLFSREFQLLDWADTEPLEDLISALTQKDRETWLG</sequence>
<keyword evidence="1" id="KW-0479">Metal-binding</keyword>
<dbReference type="InterPro" id="IPR005301">
    <property type="entry name" value="MOB_kinase_act_fam"/>
</dbReference>
<evidence type="ECO:0000256" key="1">
    <source>
        <dbReference type="PIRSR" id="PIRSR605301-1"/>
    </source>
</evidence>
<feature type="binding site" evidence="1">
    <location>
        <position position="75"/>
    </location>
    <ligand>
        <name>Zn(2+)</name>
        <dbReference type="ChEBI" id="CHEBI:29105"/>
    </ligand>
</feature>
<dbReference type="SMART" id="SM01388">
    <property type="entry name" value="Mob1_phocein"/>
    <property type="match status" value="1"/>
</dbReference>
<dbReference type="Ensembl" id="ENSPKIT00000015122.1">
    <property type="protein sequence ID" value="ENSPKIP00000034217.1"/>
    <property type="gene ID" value="ENSPKIG00000013622.1"/>
</dbReference>
<keyword evidence="4" id="KW-1185">Reference proteome</keyword>
<keyword evidence="2" id="KW-0472">Membrane</keyword>